<evidence type="ECO:0000313" key="10">
    <source>
        <dbReference type="Proteomes" id="UP000646827"/>
    </source>
</evidence>
<feature type="compositionally biased region" description="Low complexity" evidence="6">
    <location>
        <begin position="271"/>
        <end position="287"/>
    </location>
</feature>
<feature type="transmembrane region" description="Helical" evidence="7">
    <location>
        <begin position="50"/>
        <end position="71"/>
    </location>
</feature>
<sequence>MGKKEKPFPSRQLAIICICRFSEPICFTVIFPFILFMIRDFNLTDEAHLGYYVGFITSAFAVTQLLTGIHWGMLSDRIGRRPVILMGLVGTLSSIILFGLSTSFTWALLSRSLCGLLNGNVGVLKSMVSELTIEHSPEQRARAFSLLPLMFGIGSIVGPILGGLLSNPVQTYPSLFGQGGPLTDFFTEFPYFLPCLVSGLICAFGLIFGYFFLEETLASAIPATTIKKPIKVFHDPIEEQEQEEERPLLENNQYKRPNYESNNNNDEMDRLSTTSPTPTLPDKPTTPSLREAITPAVIAICISYGLFSFQAIFYDELFPIWTASKREHGGLGFRADEIGFLLAYCGCVTLVVQLFLLPKWTKRFGQLRLFQIVLFGCIFLYFIQGFTRYLYGIPDPTTEDGHSQTKFWVWIGLIVTSTLKTMFHTSAFTSCTILTNDAAPRLDCLGAVNGFSQCCASGMRAFGPATCGIIWSASLGAEWIPYSIRIHISWVILSIVGAITFWSTTKLNPLDYDTSKFFPTEEQVFPPEDEEELNRRA</sequence>
<keyword evidence="10" id="KW-1185">Reference proteome</keyword>
<dbReference type="Pfam" id="PF07690">
    <property type="entry name" value="MFS_1"/>
    <property type="match status" value="1"/>
</dbReference>
<organism evidence="9 10">
    <name type="scientific">Circinella minor</name>
    <dbReference type="NCBI Taxonomy" id="1195481"/>
    <lineage>
        <taxon>Eukaryota</taxon>
        <taxon>Fungi</taxon>
        <taxon>Fungi incertae sedis</taxon>
        <taxon>Mucoromycota</taxon>
        <taxon>Mucoromycotina</taxon>
        <taxon>Mucoromycetes</taxon>
        <taxon>Mucorales</taxon>
        <taxon>Lichtheimiaceae</taxon>
        <taxon>Circinella</taxon>
    </lineage>
</organism>
<evidence type="ECO:0000256" key="6">
    <source>
        <dbReference type="SAM" id="MobiDB-lite"/>
    </source>
</evidence>
<keyword evidence="3 7" id="KW-0812">Transmembrane</keyword>
<dbReference type="EMBL" id="JAEPRB010000102">
    <property type="protein sequence ID" value="KAG2221679.1"/>
    <property type="molecule type" value="Genomic_DNA"/>
</dbReference>
<dbReference type="Proteomes" id="UP000646827">
    <property type="component" value="Unassembled WGS sequence"/>
</dbReference>
<dbReference type="PANTHER" id="PTHR23504:SF15">
    <property type="entry name" value="MAJOR FACILITATOR SUPERFAMILY (MFS) PROFILE DOMAIN-CONTAINING PROTEIN"/>
    <property type="match status" value="1"/>
</dbReference>
<feature type="transmembrane region" description="Helical" evidence="7">
    <location>
        <begin position="83"/>
        <end position="100"/>
    </location>
</feature>
<feature type="compositionally biased region" description="Polar residues" evidence="6">
    <location>
        <begin position="250"/>
        <end position="265"/>
    </location>
</feature>
<dbReference type="AlphaFoldDB" id="A0A8H7VNZ7"/>
<evidence type="ECO:0000256" key="3">
    <source>
        <dbReference type="ARBA" id="ARBA00022692"/>
    </source>
</evidence>
<evidence type="ECO:0000256" key="2">
    <source>
        <dbReference type="ARBA" id="ARBA00022448"/>
    </source>
</evidence>
<feature type="transmembrane region" description="Helical" evidence="7">
    <location>
        <begin position="338"/>
        <end position="357"/>
    </location>
</feature>
<dbReference type="Gene3D" id="1.20.1250.20">
    <property type="entry name" value="MFS general substrate transporter like domains"/>
    <property type="match status" value="1"/>
</dbReference>
<comment type="subcellular location">
    <subcellularLocation>
        <location evidence="1">Membrane</location>
        <topology evidence="1">Multi-pass membrane protein</topology>
    </subcellularLocation>
</comment>
<dbReference type="PRINTS" id="PR01035">
    <property type="entry name" value="TCRTETA"/>
</dbReference>
<accession>A0A8H7VNZ7</accession>
<feature type="transmembrane region" description="Helical" evidence="7">
    <location>
        <begin position="407"/>
        <end position="423"/>
    </location>
</feature>
<evidence type="ECO:0000256" key="5">
    <source>
        <dbReference type="ARBA" id="ARBA00023136"/>
    </source>
</evidence>
<feature type="domain" description="Major facilitator superfamily (MFS) profile" evidence="8">
    <location>
        <begin position="12"/>
        <end position="506"/>
    </location>
</feature>
<keyword evidence="2" id="KW-0813">Transport</keyword>
<feature type="region of interest" description="Disordered" evidence="6">
    <location>
        <begin position="239"/>
        <end position="287"/>
    </location>
</feature>
<evidence type="ECO:0000313" key="9">
    <source>
        <dbReference type="EMBL" id="KAG2221679.1"/>
    </source>
</evidence>
<feature type="transmembrane region" description="Helical" evidence="7">
    <location>
        <begin position="484"/>
        <end position="503"/>
    </location>
</feature>
<dbReference type="GO" id="GO:0022857">
    <property type="term" value="F:transmembrane transporter activity"/>
    <property type="evidence" value="ECO:0007669"/>
    <property type="project" value="InterPro"/>
</dbReference>
<dbReference type="InterPro" id="IPR020846">
    <property type="entry name" value="MFS_dom"/>
</dbReference>
<proteinExistence type="predicted"/>
<feature type="transmembrane region" description="Helical" evidence="7">
    <location>
        <begin position="12"/>
        <end position="38"/>
    </location>
</feature>
<name>A0A8H7VNZ7_9FUNG</name>
<dbReference type="InterPro" id="IPR001958">
    <property type="entry name" value="Tet-R_TetA/multi-R_MdtG-like"/>
</dbReference>
<evidence type="ECO:0000256" key="1">
    <source>
        <dbReference type="ARBA" id="ARBA00004141"/>
    </source>
</evidence>
<dbReference type="CDD" id="cd17330">
    <property type="entry name" value="MFS_SLC46_TetA_like"/>
    <property type="match status" value="1"/>
</dbReference>
<gene>
    <name evidence="9" type="ORF">INT45_002717</name>
</gene>
<dbReference type="PANTHER" id="PTHR23504">
    <property type="entry name" value="MAJOR FACILITATOR SUPERFAMILY DOMAIN-CONTAINING PROTEIN 10"/>
    <property type="match status" value="1"/>
</dbReference>
<feature type="transmembrane region" description="Helical" evidence="7">
    <location>
        <begin position="191"/>
        <end position="213"/>
    </location>
</feature>
<keyword evidence="4 7" id="KW-1133">Transmembrane helix</keyword>
<evidence type="ECO:0000256" key="4">
    <source>
        <dbReference type="ARBA" id="ARBA00022989"/>
    </source>
</evidence>
<dbReference type="InterPro" id="IPR011701">
    <property type="entry name" value="MFS"/>
</dbReference>
<evidence type="ECO:0000259" key="8">
    <source>
        <dbReference type="PROSITE" id="PS50850"/>
    </source>
</evidence>
<dbReference type="OrthoDB" id="419616at2759"/>
<feature type="transmembrane region" description="Helical" evidence="7">
    <location>
        <begin position="292"/>
        <end position="314"/>
    </location>
</feature>
<evidence type="ECO:0000256" key="7">
    <source>
        <dbReference type="SAM" id="Phobius"/>
    </source>
</evidence>
<reference evidence="9 10" key="1">
    <citation type="submission" date="2020-12" db="EMBL/GenBank/DDBJ databases">
        <title>Metabolic potential, ecology and presence of endohyphal bacteria is reflected in genomic diversity of Mucoromycotina.</title>
        <authorList>
            <person name="Muszewska A."/>
            <person name="Okrasinska A."/>
            <person name="Steczkiewicz K."/>
            <person name="Drgas O."/>
            <person name="Orlowska M."/>
            <person name="Perlinska-Lenart U."/>
            <person name="Aleksandrzak-Piekarczyk T."/>
            <person name="Szatraj K."/>
            <person name="Zielenkiewicz U."/>
            <person name="Pilsyk S."/>
            <person name="Malc E."/>
            <person name="Mieczkowski P."/>
            <person name="Kruszewska J.S."/>
            <person name="Biernat P."/>
            <person name="Pawlowska J."/>
        </authorList>
    </citation>
    <scope>NUCLEOTIDE SEQUENCE [LARGE SCALE GENOMIC DNA]</scope>
    <source>
        <strain evidence="9 10">CBS 142.35</strain>
    </source>
</reference>
<dbReference type="PROSITE" id="PS50850">
    <property type="entry name" value="MFS"/>
    <property type="match status" value="1"/>
</dbReference>
<keyword evidence="5 7" id="KW-0472">Membrane</keyword>
<comment type="caution">
    <text evidence="9">The sequence shown here is derived from an EMBL/GenBank/DDBJ whole genome shotgun (WGS) entry which is preliminary data.</text>
</comment>
<feature type="transmembrane region" description="Helical" evidence="7">
    <location>
        <begin position="369"/>
        <end position="387"/>
    </location>
</feature>
<protein>
    <recommendedName>
        <fullName evidence="8">Major facilitator superfamily (MFS) profile domain-containing protein</fullName>
    </recommendedName>
</protein>
<dbReference type="SUPFAM" id="SSF103473">
    <property type="entry name" value="MFS general substrate transporter"/>
    <property type="match status" value="1"/>
</dbReference>
<dbReference type="GO" id="GO:0016020">
    <property type="term" value="C:membrane"/>
    <property type="evidence" value="ECO:0007669"/>
    <property type="project" value="UniProtKB-SubCell"/>
</dbReference>
<dbReference type="InterPro" id="IPR036259">
    <property type="entry name" value="MFS_trans_sf"/>
</dbReference>